<dbReference type="SUPFAM" id="SSF103481">
    <property type="entry name" value="Multidrug resistance efflux transporter EmrE"/>
    <property type="match status" value="2"/>
</dbReference>
<keyword evidence="1" id="KW-0472">Membrane</keyword>
<feature type="transmembrane region" description="Helical" evidence="1">
    <location>
        <begin position="169"/>
        <end position="191"/>
    </location>
</feature>
<dbReference type="AlphaFoldDB" id="A0AAC9JUX6"/>
<keyword evidence="1" id="KW-0812">Transmembrane</keyword>
<proteinExistence type="predicted"/>
<dbReference type="InterPro" id="IPR037185">
    <property type="entry name" value="EmrE-like"/>
</dbReference>
<accession>A0AAC9JUX6</accession>
<evidence type="ECO:0000313" key="3">
    <source>
        <dbReference type="EMBL" id="APF38850.1"/>
    </source>
</evidence>
<feature type="transmembrane region" description="Helical" evidence="1">
    <location>
        <begin position="121"/>
        <end position="149"/>
    </location>
</feature>
<keyword evidence="1" id="KW-1133">Transmembrane helix</keyword>
<feature type="transmembrane region" description="Helical" evidence="1">
    <location>
        <begin position="50"/>
        <end position="68"/>
    </location>
</feature>
<evidence type="ECO:0000313" key="4">
    <source>
        <dbReference type="Proteomes" id="UP000182703"/>
    </source>
</evidence>
<gene>
    <name evidence="3" type="ORF">BOQ54_02475</name>
</gene>
<evidence type="ECO:0000259" key="2">
    <source>
        <dbReference type="Pfam" id="PF00892"/>
    </source>
</evidence>
<keyword evidence="4" id="KW-1185">Reference proteome</keyword>
<name>A0AAC9JUX6_9HYPH</name>
<feature type="domain" description="EamA" evidence="2">
    <location>
        <begin position="17"/>
        <end position="152"/>
    </location>
</feature>
<sequence length="309" mass="31931">MRVSPDSFAVVTALLWIPATIAAAAAQTLRNAMQRSLTDVLGTVGATQVRFLYGFPFALIFLGLVTAVTGEGLPAPGAGFLAFVTAGALAQIAATALMLAAMRREGFAVTIAYTKSEPVQVALFGLIVLGDRLTMLGAGAVVVATLGVVMMSVKPGSRLTSLARGGPALAGIASGACFALAAIGFRGAILALPEGSFLVRATTTLVFGLGIQTLVLLAYLALFDRGALIGSFRAWRPSLFAGFMGALASQFWFVGFSLTSAANVRTLALVEVFFAQIAARRLFAQSASRREIAGMLLVCLGVAMLFAAQ</sequence>
<feature type="transmembrane region" description="Helical" evidence="1">
    <location>
        <begin position="291"/>
        <end position="308"/>
    </location>
</feature>
<evidence type="ECO:0000256" key="1">
    <source>
        <dbReference type="SAM" id="Phobius"/>
    </source>
</evidence>
<dbReference type="Proteomes" id="UP000182703">
    <property type="component" value="Chromosome"/>
</dbReference>
<dbReference type="InterPro" id="IPR000620">
    <property type="entry name" value="EamA_dom"/>
</dbReference>
<dbReference type="KEGG" id="cdq:BOQ54_02475"/>
<feature type="transmembrane region" description="Helical" evidence="1">
    <location>
        <begin position="197"/>
        <end position="222"/>
    </location>
</feature>
<organism evidence="3 4">
    <name type="scientific">Chelatococcus daeguensis</name>
    <dbReference type="NCBI Taxonomy" id="444444"/>
    <lineage>
        <taxon>Bacteria</taxon>
        <taxon>Pseudomonadati</taxon>
        <taxon>Pseudomonadota</taxon>
        <taxon>Alphaproteobacteria</taxon>
        <taxon>Hyphomicrobiales</taxon>
        <taxon>Chelatococcaceae</taxon>
        <taxon>Chelatococcus</taxon>
    </lineage>
</organism>
<dbReference type="Pfam" id="PF00892">
    <property type="entry name" value="EamA"/>
    <property type="match status" value="1"/>
</dbReference>
<dbReference type="EMBL" id="CP018095">
    <property type="protein sequence ID" value="APF38850.1"/>
    <property type="molecule type" value="Genomic_DNA"/>
</dbReference>
<reference evidence="3 4" key="1">
    <citation type="submission" date="2016-11" db="EMBL/GenBank/DDBJ databases">
        <title>Complete genome sequence of the aerobically denitrifying bacterium Chelatococcus daeguensis TAD1.</title>
        <authorList>
            <person name="Yang Y."/>
            <person name="Huang S."/>
            <person name="Lin E."/>
        </authorList>
    </citation>
    <scope>NUCLEOTIDE SEQUENCE [LARGE SCALE GENOMIC DNA]</scope>
    <source>
        <strain evidence="3 4">TAD1</strain>
    </source>
</reference>
<dbReference type="GO" id="GO:0016020">
    <property type="term" value="C:membrane"/>
    <property type="evidence" value="ECO:0007669"/>
    <property type="project" value="InterPro"/>
</dbReference>
<protein>
    <submittedName>
        <fullName evidence="3">Multidrug DMT transporter permease</fullName>
    </submittedName>
</protein>
<feature type="transmembrane region" description="Helical" evidence="1">
    <location>
        <begin position="80"/>
        <end position="101"/>
    </location>
</feature>
<feature type="transmembrane region" description="Helical" evidence="1">
    <location>
        <begin position="234"/>
        <end position="254"/>
    </location>
</feature>